<name>W0VBC9_9BURK</name>
<gene>
    <name evidence="3" type="ORF">GJA_3956</name>
</gene>
<accession>W0VBC9</accession>
<evidence type="ECO:0000256" key="1">
    <source>
        <dbReference type="SAM" id="MobiDB-lite"/>
    </source>
</evidence>
<feature type="compositionally biased region" description="Polar residues" evidence="1">
    <location>
        <begin position="56"/>
        <end position="65"/>
    </location>
</feature>
<dbReference type="PATRIC" id="fig|1349767.4.peg.538"/>
<proteinExistence type="predicted"/>
<evidence type="ECO:0000313" key="3">
    <source>
        <dbReference type="EMBL" id="CDG84567.1"/>
    </source>
</evidence>
<keyword evidence="4" id="KW-1185">Reference proteome</keyword>
<protein>
    <submittedName>
        <fullName evidence="3">Uncharacterized protein</fullName>
    </submittedName>
</protein>
<dbReference type="Proteomes" id="UP000027604">
    <property type="component" value="Chromosome I"/>
</dbReference>
<evidence type="ECO:0000313" key="4">
    <source>
        <dbReference type="Proteomes" id="UP000027604"/>
    </source>
</evidence>
<dbReference type="KEGG" id="jag:GJA_3956"/>
<sequence length="75" mass="7380">MSKIVAALFAALFATQAFAAPSASASASAQASASDGNVTKQSPDASSKRAQKEKTVNSPASSSDGKSPAAPPVKK</sequence>
<feature type="compositionally biased region" description="Basic and acidic residues" evidence="1">
    <location>
        <begin position="46"/>
        <end position="55"/>
    </location>
</feature>
<dbReference type="HOGENOM" id="CLU_2666198_0_0_4"/>
<feature type="compositionally biased region" description="Low complexity" evidence="1">
    <location>
        <begin position="24"/>
        <end position="34"/>
    </location>
</feature>
<feature type="signal peptide" evidence="2">
    <location>
        <begin position="1"/>
        <end position="19"/>
    </location>
</feature>
<dbReference type="AlphaFoldDB" id="W0VBC9"/>
<organism evidence="3 4">
    <name type="scientific">Janthinobacterium agaricidamnosum NBRC 102515 = DSM 9628</name>
    <dbReference type="NCBI Taxonomy" id="1349767"/>
    <lineage>
        <taxon>Bacteria</taxon>
        <taxon>Pseudomonadati</taxon>
        <taxon>Pseudomonadota</taxon>
        <taxon>Betaproteobacteria</taxon>
        <taxon>Burkholderiales</taxon>
        <taxon>Oxalobacteraceae</taxon>
        <taxon>Janthinobacterium</taxon>
    </lineage>
</organism>
<feature type="compositionally biased region" description="Polar residues" evidence="1">
    <location>
        <begin position="35"/>
        <end position="45"/>
    </location>
</feature>
<feature type="region of interest" description="Disordered" evidence="1">
    <location>
        <begin position="24"/>
        <end position="75"/>
    </location>
</feature>
<evidence type="ECO:0000256" key="2">
    <source>
        <dbReference type="SAM" id="SignalP"/>
    </source>
</evidence>
<dbReference type="EMBL" id="HG322949">
    <property type="protein sequence ID" value="CDG84567.1"/>
    <property type="molecule type" value="Genomic_DNA"/>
</dbReference>
<keyword evidence="2" id="KW-0732">Signal</keyword>
<feature type="chain" id="PRO_5004798217" evidence="2">
    <location>
        <begin position="20"/>
        <end position="75"/>
    </location>
</feature>
<reference evidence="3 4" key="1">
    <citation type="journal article" date="2015" name="Genome Announc.">
        <title>Genome Sequence of Mushroom Soft-Rot Pathogen Janthinobacterium agaricidamnosum.</title>
        <authorList>
            <person name="Graupner K."/>
            <person name="Lackner G."/>
            <person name="Hertweck C."/>
        </authorList>
    </citation>
    <scope>NUCLEOTIDE SEQUENCE [LARGE SCALE GENOMIC DNA]</scope>
    <source>
        <strain evidence="4">NBRC 102515 / DSM 9628</strain>
    </source>
</reference>